<dbReference type="Gene3D" id="1.10.510.10">
    <property type="entry name" value="Transferase(Phosphotransferase) domain 1"/>
    <property type="match status" value="1"/>
</dbReference>
<protein>
    <recommendedName>
        <fullName evidence="1">non-specific serine/threonine protein kinase</fullName>
        <ecNumber evidence="1">2.7.11.1</ecNumber>
    </recommendedName>
</protein>
<dbReference type="PROSITE" id="PS50011">
    <property type="entry name" value="PROTEIN_KINASE_DOM"/>
    <property type="match status" value="1"/>
</dbReference>
<dbReference type="SMART" id="SM00028">
    <property type="entry name" value="TPR"/>
    <property type="match status" value="8"/>
</dbReference>
<dbReference type="InterPro" id="IPR017441">
    <property type="entry name" value="Protein_kinase_ATP_BS"/>
</dbReference>
<dbReference type="PANTHER" id="PTHR43289">
    <property type="entry name" value="MITOGEN-ACTIVATED PROTEIN KINASE KINASE KINASE 20-RELATED"/>
    <property type="match status" value="1"/>
</dbReference>
<dbReference type="InterPro" id="IPR011009">
    <property type="entry name" value="Kinase-like_dom_sf"/>
</dbReference>
<dbReference type="Gene3D" id="3.30.200.20">
    <property type="entry name" value="Phosphorylase Kinase, domain 1"/>
    <property type="match status" value="1"/>
</dbReference>
<keyword evidence="7" id="KW-0802">TPR repeat</keyword>
<evidence type="ECO:0000256" key="1">
    <source>
        <dbReference type="ARBA" id="ARBA00012513"/>
    </source>
</evidence>
<dbReference type="EC" id="2.7.11.1" evidence="1"/>
<dbReference type="InterPro" id="IPR008271">
    <property type="entry name" value="Ser/Thr_kinase_AS"/>
</dbReference>
<feature type="binding site" evidence="8">
    <location>
        <position position="66"/>
    </location>
    <ligand>
        <name>ATP</name>
        <dbReference type="ChEBI" id="CHEBI:30616"/>
    </ligand>
</feature>
<dbReference type="PROSITE" id="PS00107">
    <property type="entry name" value="PROTEIN_KINASE_ATP"/>
    <property type="match status" value="1"/>
</dbReference>
<evidence type="ECO:0000256" key="5">
    <source>
        <dbReference type="ARBA" id="ARBA00022777"/>
    </source>
</evidence>
<feature type="repeat" description="TPR" evidence="7">
    <location>
        <begin position="701"/>
        <end position="734"/>
    </location>
</feature>
<dbReference type="Pfam" id="PF13432">
    <property type="entry name" value="TPR_16"/>
    <property type="match status" value="1"/>
</dbReference>
<accession>A0A948W6W7</accession>
<dbReference type="SMART" id="SM00220">
    <property type="entry name" value="S_TKc"/>
    <property type="match status" value="1"/>
</dbReference>
<comment type="caution">
    <text evidence="11">The sequence shown here is derived from an EMBL/GenBank/DDBJ whole genome shotgun (WGS) entry which is preliminary data.</text>
</comment>
<dbReference type="Proteomes" id="UP000777784">
    <property type="component" value="Unassembled WGS sequence"/>
</dbReference>
<evidence type="ECO:0000313" key="12">
    <source>
        <dbReference type="Proteomes" id="UP000777784"/>
    </source>
</evidence>
<reference evidence="11" key="1">
    <citation type="submission" date="2021-05" db="EMBL/GenBank/DDBJ databases">
        <title>Energy efficiency and biological interactions define the core microbiome of deep oligotrophic groundwater.</title>
        <authorList>
            <person name="Mehrshad M."/>
            <person name="Lopez-Fernandez M."/>
            <person name="Bell E."/>
            <person name="Bernier-Latmani R."/>
            <person name="Bertilsson S."/>
            <person name="Dopson M."/>
        </authorList>
    </citation>
    <scope>NUCLEOTIDE SEQUENCE</scope>
    <source>
        <strain evidence="11">Modern_marine.mb.64</strain>
    </source>
</reference>
<sequence length="903" mass="100153">MGVLDEPTGESMADSPIDSGSPREIPTDLTGTKVGRYLVESLIGRGGMGEVYVANDPLLNRKVALKRINRDRGGGGVERGRILREARRAGKINDPRIASVYDVLDLAGDVILVQEHVDGRTLRELIHQHPPIKEFWPIAVECAQALAVAHREGLLHRDIKPENIMVTRSGGVKVLDFGLAKPLASERETETLTTESFQDPKFGGTPPYMAPEVLLGRDIDERTDIFSLGVTFYELLTGIRPFRGQTFHAVAQEILNTEPGVPTDLNKEVPPSLSTVVLRMLAKRPDDRYATAEEVLHDLEKSRGGQEITPLARIDEPTRPVVFKAPMTKVLLASAGAIFVILFLLLGGPEKIRERFGWYPLPSQKNVLLLPFEIGSGNEEDLKEIALGISGLLGSGLAGLSGDPSLQVASFMNTIQLGIKTPSEGRELLGANLVIAPLLLSDGRKLQGTLRLLDPVSGRRLRFRTIEAPLSRPGEFINAAFVQSAEMLGLSAGSPAQRHLIIYGTEGAGTLQFYLAGLGRILEIHRNRDAVAAADTIQILEAVNSFERATNIDPDHAPSYAGVARGCRLMYKAMGDAAWLGRGEQAAHRAISLDDSLGDAHKRLSFIYWDQGKRDLAAAEMNIALALDPYDDVALANLGLFYRVLECDDEEERVYLDAARLNPNHWAPQWYLAFRIYYRRGRIEEAREAFRQVVRLAPDLYKGYQALGGMQVLDGDYGEAAENLERSIALHPNAEALGNLGVTYFNTRDFDRCIQTFNEVFQYKFAEYQDWLNLGDAYYWAPDKRAKAVAAYVEAIRLGRRTLSTYPSNYMIYANLAQIYPKIDKPDSARICLEAALAGDPENPMIQFCAALTFWQLHESDKALDWLGKSVAGGYPVSWLRDSPIFDEWRPESRFQEIVKEIL</sequence>
<name>A0A948W6W7_UNCEI</name>
<gene>
    <name evidence="11" type="ORF">KJ970_11640</name>
</gene>
<dbReference type="Gene3D" id="1.25.40.10">
    <property type="entry name" value="Tetratricopeptide repeat domain"/>
    <property type="match status" value="2"/>
</dbReference>
<evidence type="ECO:0000256" key="3">
    <source>
        <dbReference type="ARBA" id="ARBA00022679"/>
    </source>
</evidence>
<dbReference type="GO" id="GO:0004674">
    <property type="term" value="F:protein serine/threonine kinase activity"/>
    <property type="evidence" value="ECO:0007669"/>
    <property type="project" value="UniProtKB-KW"/>
</dbReference>
<dbReference type="SUPFAM" id="SSF48452">
    <property type="entry name" value="TPR-like"/>
    <property type="match status" value="1"/>
</dbReference>
<dbReference type="PANTHER" id="PTHR43289:SF34">
    <property type="entry name" value="SERINE_THREONINE-PROTEIN KINASE YBDM-RELATED"/>
    <property type="match status" value="1"/>
</dbReference>
<evidence type="ECO:0000313" key="11">
    <source>
        <dbReference type="EMBL" id="MBU2691570.1"/>
    </source>
</evidence>
<dbReference type="EMBL" id="JAHJDP010000066">
    <property type="protein sequence ID" value="MBU2691570.1"/>
    <property type="molecule type" value="Genomic_DNA"/>
</dbReference>
<dbReference type="InterPro" id="IPR011990">
    <property type="entry name" value="TPR-like_helical_dom_sf"/>
</dbReference>
<dbReference type="PROSITE" id="PS00108">
    <property type="entry name" value="PROTEIN_KINASE_ST"/>
    <property type="match status" value="1"/>
</dbReference>
<dbReference type="GO" id="GO:0005524">
    <property type="term" value="F:ATP binding"/>
    <property type="evidence" value="ECO:0007669"/>
    <property type="project" value="UniProtKB-UniRule"/>
</dbReference>
<dbReference type="InterPro" id="IPR000719">
    <property type="entry name" value="Prot_kinase_dom"/>
</dbReference>
<dbReference type="PROSITE" id="PS50005">
    <property type="entry name" value="TPR"/>
    <property type="match status" value="2"/>
</dbReference>
<dbReference type="SUPFAM" id="SSF56112">
    <property type="entry name" value="Protein kinase-like (PK-like)"/>
    <property type="match status" value="1"/>
</dbReference>
<dbReference type="CDD" id="cd14014">
    <property type="entry name" value="STKc_PknB_like"/>
    <property type="match status" value="1"/>
</dbReference>
<evidence type="ECO:0000256" key="8">
    <source>
        <dbReference type="PROSITE-ProRule" id="PRU10141"/>
    </source>
</evidence>
<dbReference type="Pfam" id="PF00069">
    <property type="entry name" value="Pkinase"/>
    <property type="match status" value="1"/>
</dbReference>
<feature type="repeat" description="TPR" evidence="7">
    <location>
        <begin position="667"/>
        <end position="700"/>
    </location>
</feature>
<keyword evidence="3" id="KW-0808">Transferase</keyword>
<proteinExistence type="predicted"/>
<keyword evidence="4 8" id="KW-0547">Nucleotide-binding</keyword>
<evidence type="ECO:0000256" key="2">
    <source>
        <dbReference type="ARBA" id="ARBA00022527"/>
    </source>
</evidence>
<keyword evidence="6 8" id="KW-0067">ATP-binding</keyword>
<dbReference type="AlphaFoldDB" id="A0A948W6W7"/>
<dbReference type="FunFam" id="1.10.510.10:FF:000021">
    <property type="entry name" value="Serine/threonine protein kinase"/>
    <property type="match status" value="1"/>
</dbReference>
<feature type="region of interest" description="Disordered" evidence="9">
    <location>
        <begin position="1"/>
        <end position="29"/>
    </location>
</feature>
<feature type="domain" description="Protein kinase" evidence="10">
    <location>
        <begin position="37"/>
        <end position="300"/>
    </location>
</feature>
<dbReference type="Pfam" id="PF13181">
    <property type="entry name" value="TPR_8"/>
    <property type="match status" value="1"/>
</dbReference>
<keyword evidence="2" id="KW-0723">Serine/threonine-protein kinase</keyword>
<evidence type="ECO:0000256" key="9">
    <source>
        <dbReference type="SAM" id="MobiDB-lite"/>
    </source>
</evidence>
<evidence type="ECO:0000256" key="7">
    <source>
        <dbReference type="PROSITE-ProRule" id="PRU00339"/>
    </source>
</evidence>
<dbReference type="InterPro" id="IPR019734">
    <property type="entry name" value="TPR_rpt"/>
</dbReference>
<organism evidence="11 12">
    <name type="scientific">Eiseniibacteriota bacterium</name>
    <dbReference type="NCBI Taxonomy" id="2212470"/>
    <lineage>
        <taxon>Bacteria</taxon>
        <taxon>Candidatus Eiseniibacteriota</taxon>
    </lineage>
</organism>
<evidence type="ECO:0000256" key="4">
    <source>
        <dbReference type="ARBA" id="ARBA00022741"/>
    </source>
</evidence>
<keyword evidence="5 11" id="KW-0418">Kinase</keyword>
<evidence type="ECO:0000259" key="10">
    <source>
        <dbReference type="PROSITE" id="PS50011"/>
    </source>
</evidence>
<evidence type="ECO:0000256" key="6">
    <source>
        <dbReference type="ARBA" id="ARBA00022840"/>
    </source>
</evidence>